<evidence type="ECO:0000256" key="2">
    <source>
        <dbReference type="ARBA" id="ARBA00007376"/>
    </source>
</evidence>
<keyword evidence="3" id="KW-0919">Taste</keyword>
<organism evidence="14 15">
    <name type="scientific">Pycnonotus jocosus</name>
    <name type="common">Red-whiskered bulbul</name>
    <name type="synonym">Lanius jocosus</name>
    <dbReference type="NCBI Taxonomy" id="182897"/>
    <lineage>
        <taxon>Eukaryota</taxon>
        <taxon>Metazoa</taxon>
        <taxon>Chordata</taxon>
        <taxon>Craniata</taxon>
        <taxon>Vertebrata</taxon>
        <taxon>Euteleostomi</taxon>
        <taxon>Archelosauria</taxon>
        <taxon>Archosauria</taxon>
        <taxon>Dinosauria</taxon>
        <taxon>Saurischia</taxon>
        <taxon>Theropoda</taxon>
        <taxon>Coelurosauria</taxon>
        <taxon>Aves</taxon>
        <taxon>Neognathae</taxon>
        <taxon>Neoaves</taxon>
        <taxon>Telluraves</taxon>
        <taxon>Australaves</taxon>
        <taxon>Passeriformes</taxon>
        <taxon>Sylvioidea</taxon>
        <taxon>Pycnonotidae</taxon>
        <taxon>Pycnonotus</taxon>
    </lineage>
</organism>
<evidence type="ECO:0000313" key="14">
    <source>
        <dbReference type="EMBL" id="NXR73423.1"/>
    </source>
</evidence>
<evidence type="ECO:0000313" key="15">
    <source>
        <dbReference type="Proteomes" id="UP000535705"/>
    </source>
</evidence>
<feature type="transmembrane region" description="Helical" evidence="13">
    <location>
        <begin position="103"/>
        <end position="124"/>
    </location>
</feature>
<keyword evidence="10" id="KW-0807">Transducer</keyword>
<keyword evidence="4" id="KW-0716">Sensory transduction</keyword>
<name>A0A7L2NML1_PYCJO</name>
<keyword evidence="5 13" id="KW-0812">Transmembrane</keyword>
<keyword evidence="8 13" id="KW-0472">Membrane</keyword>
<reference evidence="14 15" key="1">
    <citation type="submission" date="2019-09" db="EMBL/GenBank/DDBJ databases">
        <title>Bird 10,000 Genomes (B10K) Project - Family phase.</title>
        <authorList>
            <person name="Zhang G."/>
        </authorList>
    </citation>
    <scope>NUCLEOTIDE SEQUENCE [LARGE SCALE GENOMIC DNA]</scope>
    <source>
        <strain evidence="14">B10K-DU-002-42</strain>
        <tissue evidence="14">Muscle</tissue>
    </source>
</reference>
<evidence type="ECO:0000256" key="13">
    <source>
        <dbReference type="SAM" id="Phobius"/>
    </source>
</evidence>
<evidence type="ECO:0000256" key="6">
    <source>
        <dbReference type="ARBA" id="ARBA00022989"/>
    </source>
</evidence>
<sequence length="169" mass="19631">ILAASSLSCIKNKTWSPYDKIMISLSSSRLTLHSWTTMDFFVSIFYKPFYYKENTYMVSKIIFAFLSYSSLWFGAWLSLFYCIKVASFTQSFFIWMKQRIARLMPWMLLTSWLCSVTAAIPFAWDVYRVHNNFTAPSTITNSSARRTTTKETLPVLILCNATIIMPLIL</sequence>
<feature type="non-terminal residue" evidence="14">
    <location>
        <position position="169"/>
    </location>
</feature>
<comment type="caution">
    <text evidence="14">The sequence shown here is derived from an EMBL/GenBank/DDBJ whole genome shotgun (WGS) entry which is preliminary data.</text>
</comment>
<dbReference type="GO" id="GO:0033038">
    <property type="term" value="F:bitter taste receptor activity"/>
    <property type="evidence" value="ECO:0007669"/>
    <property type="project" value="InterPro"/>
</dbReference>
<evidence type="ECO:0000256" key="9">
    <source>
        <dbReference type="ARBA" id="ARBA00023170"/>
    </source>
</evidence>
<feature type="transmembrane region" description="Helical" evidence="13">
    <location>
        <begin position="61"/>
        <end position="83"/>
    </location>
</feature>
<dbReference type="Pfam" id="PF05296">
    <property type="entry name" value="TAS2R"/>
    <property type="match status" value="1"/>
</dbReference>
<dbReference type="InterPro" id="IPR007960">
    <property type="entry name" value="TAS2R"/>
</dbReference>
<dbReference type="PANTHER" id="PTHR11394:SF47">
    <property type="entry name" value="TASTE RECEPTOR TYPE 2 MEMBER 40"/>
    <property type="match status" value="1"/>
</dbReference>
<comment type="similarity">
    <text evidence="2 12">Belongs to the G-protein coupled receptor T2R family.</text>
</comment>
<evidence type="ECO:0000256" key="4">
    <source>
        <dbReference type="ARBA" id="ARBA00022606"/>
    </source>
</evidence>
<evidence type="ECO:0000256" key="7">
    <source>
        <dbReference type="ARBA" id="ARBA00023040"/>
    </source>
</evidence>
<dbReference type="OrthoDB" id="8876749at2759"/>
<evidence type="ECO:0000256" key="12">
    <source>
        <dbReference type="RuleBase" id="RU004423"/>
    </source>
</evidence>
<keyword evidence="15" id="KW-1185">Reference proteome</keyword>
<keyword evidence="9" id="KW-0675">Receptor</keyword>
<dbReference type="SUPFAM" id="SSF81321">
    <property type="entry name" value="Family A G protein-coupled receptor-like"/>
    <property type="match status" value="1"/>
</dbReference>
<dbReference type="GO" id="GO:0004930">
    <property type="term" value="F:G protein-coupled receptor activity"/>
    <property type="evidence" value="ECO:0007669"/>
    <property type="project" value="UniProtKB-KW"/>
</dbReference>
<keyword evidence="6 13" id="KW-1133">Transmembrane helix</keyword>
<accession>A0A7L2NML1</accession>
<dbReference type="Proteomes" id="UP000535705">
    <property type="component" value="Unassembled WGS sequence"/>
</dbReference>
<gene>
    <name evidence="14" type="primary">Tas2r40_0</name>
    <name evidence="14" type="ORF">PYCJOC_R00367</name>
</gene>
<evidence type="ECO:0000256" key="5">
    <source>
        <dbReference type="ARBA" id="ARBA00022692"/>
    </source>
</evidence>
<evidence type="ECO:0000256" key="3">
    <source>
        <dbReference type="ARBA" id="ARBA00022480"/>
    </source>
</evidence>
<evidence type="ECO:0000256" key="11">
    <source>
        <dbReference type="ARBA" id="ARBA00044110"/>
    </source>
</evidence>
<protein>
    <recommendedName>
        <fullName evidence="11">Taste receptor type 2 member 40</fullName>
    </recommendedName>
</protein>
<evidence type="ECO:0000256" key="10">
    <source>
        <dbReference type="ARBA" id="ARBA00023224"/>
    </source>
</evidence>
<keyword evidence="7" id="KW-0297">G-protein coupled receptor</keyword>
<dbReference type="EMBL" id="VWYP01007095">
    <property type="protein sequence ID" value="NXR73423.1"/>
    <property type="molecule type" value="Genomic_DNA"/>
</dbReference>
<comment type="subcellular location">
    <subcellularLocation>
        <location evidence="1">Membrane</location>
        <topology evidence="1">Multi-pass membrane protein</topology>
    </subcellularLocation>
</comment>
<evidence type="ECO:0000256" key="1">
    <source>
        <dbReference type="ARBA" id="ARBA00004141"/>
    </source>
</evidence>
<dbReference type="PANTHER" id="PTHR11394">
    <property type="entry name" value="TASTE RECEPTOR TYPE 2"/>
    <property type="match status" value="1"/>
</dbReference>
<evidence type="ECO:0000256" key="8">
    <source>
        <dbReference type="ARBA" id="ARBA00023136"/>
    </source>
</evidence>
<dbReference type="GO" id="GO:0016020">
    <property type="term" value="C:membrane"/>
    <property type="evidence" value="ECO:0007669"/>
    <property type="project" value="UniProtKB-SubCell"/>
</dbReference>
<feature type="non-terminal residue" evidence="14">
    <location>
        <position position="1"/>
    </location>
</feature>
<dbReference type="AlphaFoldDB" id="A0A7L2NML1"/>
<proteinExistence type="inferred from homology"/>